<dbReference type="Gene3D" id="3.30.420.40">
    <property type="match status" value="2"/>
</dbReference>
<dbReference type="EC" id="2.3.1.234" evidence="1"/>
<sequence>MPYYLGVDTSAYTTSLAVVDEKALLHWEDRKVLNVPTGERGLAQSEAFFQHVQNLPHLVEKIPTDLWSDLAGVGVSMAPRPVEGSYMPVFTAGYCVASSLATGLRLPLYLTSHQEGHLAAGIVSGRLTETQFLAVHLSGGTTELLRVEKKDPGKIEIELLGGTTDLHAGQFVDRIGVRLGLSFPAGKELEHLAQGADSEAASLLPSAVRGFEVSFSGVESAAQRLIDQHTPSAQVARAVEGCVARTMGKLILAGIEKTGIKHCLIVGGVASNQFIRAELARRLVRKTQLYWAEPEWSRDQAIGVALLTSQGMNSKPRI</sequence>
<dbReference type="HOGENOM" id="CLU_023208_3_0_9"/>
<dbReference type="SUPFAM" id="SSF53067">
    <property type="entry name" value="Actin-like ATPase domain"/>
    <property type="match status" value="1"/>
</dbReference>
<evidence type="ECO:0000313" key="9">
    <source>
        <dbReference type="Proteomes" id="UP000010847"/>
    </source>
</evidence>
<dbReference type="InterPro" id="IPR000905">
    <property type="entry name" value="Gcp-like_dom"/>
</dbReference>
<dbReference type="RefSeq" id="WP_006716071.1">
    <property type="nucleotide sequence ID" value="NZ_CP007032.1"/>
</dbReference>
<evidence type="ECO:0000256" key="6">
    <source>
        <dbReference type="ARBA" id="ARBA00048117"/>
    </source>
</evidence>
<evidence type="ECO:0000256" key="1">
    <source>
        <dbReference type="ARBA" id="ARBA00012156"/>
    </source>
</evidence>
<dbReference type="EMBL" id="CP007032">
    <property type="protein sequence ID" value="AHF07397.1"/>
    <property type="molecule type" value="Genomic_DNA"/>
</dbReference>
<keyword evidence="3" id="KW-0819">tRNA processing</keyword>
<dbReference type="GO" id="GO:0046872">
    <property type="term" value="F:metal ion binding"/>
    <property type="evidence" value="ECO:0007669"/>
    <property type="project" value="UniProtKB-KW"/>
</dbReference>
<dbReference type="GO" id="GO:0008033">
    <property type="term" value="P:tRNA processing"/>
    <property type="evidence" value="ECO:0007669"/>
    <property type="project" value="UniProtKB-KW"/>
</dbReference>
<dbReference type="STRING" id="871968.DESME_10415"/>
<dbReference type="OrthoDB" id="1675500at2"/>
<dbReference type="GO" id="GO:0005829">
    <property type="term" value="C:cytosol"/>
    <property type="evidence" value="ECO:0007669"/>
    <property type="project" value="TreeGrafter"/>
</dbReference>
<evidence type="ECO:0000256" key="3">
    <source>
        <dbReference type="ARBA" id="ARBA00022694"/>
    </source>
</evidence>
<name>W0E9F6_9FIRM</name>
<evidence type="ECO:0000313" key="8">
    <source>
        <dbReference type="EMBL" id="AHF07397.1"/>
    </source>
</evidence>
<dbReference type="PANTHER" id="PTHR11735">
    <property type="entry name" value="TRNA N6-ADENOSINE THREONYLCARBAMOYLTRANSFERASE"/>
    <property type="match status" value="1"/>
</dbReference>
<gene>
    <name evidence="8" type="ORF">DESME_10415</name>
</gene>
<organism evidence="8 9">
    <name type="scientific">Desulfitobacterium metallireducens DSM 15288</name>
    <dbReference type="NCBI Taxonomy" id="871968"/>
    <lineage>
        <taxon>Bacteria</taxon>
        <taxon>Bacillati</taxon>
        <taxon>Bacillota</taxon>
        <taxon>Clostridia</taxon>
        <taxon>Eubacteriales</taxon>
        <taxon>Desulfitobacteriaceae</taxon>
        <taxon>Desulfitobacterium</taxon>
    </lineage>
</organism>
<dbReference type="AlphaFoldDB" id="W0E9F6"/>
<evidence type="ECO:0000256" key="4">
    <source>
        <dbReference type="ARBA" id="ARBA00022723"/>
    </source>
</evidence>
<feature type="domain" description="Gcp-like" evidence="7">
    <location>
        <begin position="46"/>
        <end position="302"/>
    </location>
</feature>
<dbReference type="PRINTS" id="PR00789">
    <property type="entry name" value="OSIALOPTASE"/>
</dbReference>
<comment type="catalytic activity">
    <reaction evidence="6">
        <text>L-threonylcarbamoyladenylate + adenosine(37) in tRNA = N(6)-L-threonylcarbamoyladenosine(37) in tRNA + AMP + H(+)</text>
        <dbReference type="Rhea" id="RHEA:37059"/>
        <dbReference type="Rhea" id="RHEA-COMP:10162"/>
        <dbReference type="Rhea" id="RHEA-COMP:10163"/>
        <dbReference type="ChEBI" id="CHEBI:15378"/>
        <dbReference type="ChEBI" id="CHEBI:73682"/>
        <dbReference type="ChEBI" id="CHEBI:74411"/>
        <dbReference type="ChEBI" id="CHEBI:74418"/>
        <dbReference type="ChEBI" id="CHEBI:456215"/>
        <dbReference type="EC" id="2.3.1.234"/>
    </reaction>
</comment>
<evidence type="ECO:0000259" key="7">
    <source>
        <dbReference type="Pfam" id="PF00814"/>
    </source>
</evidence>
<dbReference type="InterPro" id="IPR017861">
    <property type="entry name" value="KAE1/TsaD"/>
</dbReference>
<dbReference type="Proteomes" id="UP000010847">
    <property type="component" value="Chromosome"/>
</dbReference>
<dbReference type="KEGG" id="dmt:DESME_10415"/>
<dbReference type="GO" id="GO:0061711">
    <property type="term" value="F:tRNA N(6)-L-threonylcarbamoyladenine synthase activity"/>
    <property type="evidence" value="ECO:0007669"/>
    <property type="project" value="UniProtKB-EC"/>
</dbReference>
<dbReference type="PANTHER" id="PTHR11735:SF11">
    <property type="entry name" value="TRNA THREONYLCARBAMOYLADENOSINE BIOSYNTHESIS PROTEIN TSAB"/>
    <property type="match status" value="1"/>
</dbReference>
<protein>
    <recommendedName>
        <fullName evidence="1">N(6)-L-threonylcarbamoyladenine synthase</fullName>
        <ecNumber evidence="1">2.3.1.234</ecNumber>
    </recommendedName>
</protein>
<evidence type="ECO:0000256" key="5">
    <source>
        <dbReference type="ARBA" id="ARBA00023315"/>
    </source>
</evidence>
<proteinExistence type="predicted"/>
<keyword evidence="5" id="KW-0012">Acyltransferase</keyword>
<evidence type="ECO:0000256" key="2">
    <source>
        <dbReference type="ARBA" id="ARBA00022679"/>
    </source>
</evidence>
<reference evidence="8 9" key="1">
    <citation type="submission" date="2013-12" db="EMBL/GenBank/DDBJ databases">
        <authorList>
            <consortium name="DOE Joint Genome Institute"/>
            <person name="Smidt H."/>
            <person name="Huntemann M."/>
            <person name="Han J."/>
            <person name="Chen A."/>
            <person name="Kyrpides N."/>
            <person name="Mavromatis K."/>
            <person name="Markowitz V."/>
            <person name="Palaniappan K."/>
            <person name="Ivanova N."/>
            <person name="Schaumberg A."/>
            <person name="Pati A."/>
            <person name="Liolios K."/>
            <person name="Nordberg H.P."/>
            <person name="Cantor M.N."/>
            <person name="Hua S.X."/>
            <person name="Woyke T."/>
        </authorList>
    </citation>
    <scope>NUCLEOTIDE SEQUENCE [LARGE SCALE GENOMIC DNA]</scope>
    <source>
        <strain evidence="9">DSM 15288</strain>
    </source>
</reference>
<keyword evidence="4" id="KW-0479">Metal-binding</keyword>
<keyword evidence="9" id="KW-1185">Reference proteome</keyword>
<dbReference type="eggNOG" id="COG0533">
    <property type="taxonomic scope" value="Bacteria"/>
</dbReference>
<accession>W0E9F6</accession>
<keyword evidence="2" id="KW-0808">Transferase</keyword>
<dbReference type="Pfam" id="PF00814">
    <property type="entry name" value="TsaD"/>
    <property type="match status" value="1"/>
</dbReference>
<dbReference type="InterPro" id="IPR043129">
    <property type="entry name" value="ATPase_NBD"/>
</dbReference>